<reference evidence="6" key="1">
    <citation type="submission" date="2016-10" db="EMBL/GenBank/DDBJ databases">
        <authorList>
            <person name="Varghese N."/>
            <person name="Submissions S."/>
        </authorList>
    </citation>
    <scope>NUCLEOTIDE SEQUENCE [LARGE SCALE GENOMIC DNA]</scope>
    <source>
        <strain evidence="6">DSM 1565</strain>
    </source>
</reference>
<dbReference type="PANTHER" id="PTHR39181">
    <property type="entry name" value="TYROSINE-PROTEIN PHOSPHATASE YWQE"/>
    <property type="match status" value="1"/>
</dbReference>
<dbReference type="Proteomes" id="UP000199423">
    <property type="component" value="Unassembled WGS sequence"/>
</dbReference>
<protein>
    <recommendedName>
        <fullName evidence="2">protein-tyrosine-phosphatase</fullName>
        <ecNumber evidence="2">3.1.3.48</ecNumber>
    </recommendedName>
</protein>
<dbReference type="RefSeq" id="WP_177228090.1">
    <property type="nucleotide sequence ID" value="NZ_FPCH01000002.1"/>
</dbReference>
<dbReference type="STRING" id="51670.SAMN04488557_1713"/>
<dbReference type="AlphaFoldDB" id="A0A1I7NDL8"/>
<organism evidence="5 6">
    <name type="scientific">Hyphomicrobium facile</name>
    <dbReference type="NCBI Taxonomy" id="51670"/>
    <lineage>
        <taxon>Bacteria</taxon>
        <taxon>Pseudomonadati</taxon>
        <taxon>Pseudomonadota</taxon>
        <taxon>Alphaproteobacteria</taxon>
        <taxon>Hyphomicrobiales</taxon>
        <taxon>Hyphomicrobiaceae</taxon>
        <taxon>Hyphomicrobium</taxon>
    </lineage>
</organism>
<evidence type="ECO:0000313" key="6">
    <source>
        <dbReference type="Proteomes" id="UP000199423"/>
    </source>
</evidence>
<evidence type="ECO:0000313" key="5">
    <source>
        <dbReference type="EMBL" id="SFV32752.1"/>
    </source>
</evidence>
<dbReference type="GO" id="GO:0030145">
    <property type="term" value="F:manganese ion binding"/>
    <property type="evidence" value="ECO:0007669"/>
    <property type="project" value="InterPro"/>
</dbReference>
<dbReference type="InterPro" id="IPR016195">
    <property type="entry name" value="Pol/histidinol_Pase-like"/>
</dbReference>
<comment type="similarity">
    <text evidence="1">Belongs to the metallo-dependent hydrolases superfamily. CpsB/CapC family.</text>
</comment>
<dbReference type="InterPro" id="IPR016667">
    <property type="entry name" value="Caps_polysacc_synth_CpsB/CapC"/>
</dbReference>
<evidence type="ECO:0000256" key="3">
    <source>
        <dbReference type="ARBA" id="ARBA00022801"/>
    </source>
</evidence>
<gene>
    <name evidence="5" type="ORF">SAMN04488557_1713</name>
</gene>
<dbReference type="PIRSF" id="PIRSF016557">
    <property type="entry name" value="Caps_synth_CpsB"/>
    <property type="match status" value="1"/>
</dbReference>
<dbReference type="Pfam" id="PF19567">
    <property type="entry name" value="CpsB_CapC"/>
    <property type="match status" value="1"/>
</dbReference>
<evidence type="ECO:0000256" key="2">
    <source>
        <dbReference type="ARBA" id="ARBA00013064"/>
    </source>
</evidence>
<keyword evidence="6" id="KW-1185">Reference proteome</keyword>
<sequence length="237" mass="26368">MIDLHCHLLPSIDDGPNDLAISLEMARTFVADGVSIVACTPHIFPGIYPNTGHEIRYRVELLQNALDAHEIPLRLVSGADIHMMPNFVSGLRTGELISLNDTRYVLVEPPHHVAPPRLEHFFRELIDANYVPVLTHPERLSWIKTGYPVIAKLADAGVWLQITAGSLTGDFGSRAKYWAERFLDERLVKILATDAHDMLRRPPILSKGYEAAARKIGAAEAKRLVLTNPTAILFEGK</sequence>
<proteinExistence type="inferred from homology"/>
<dbReference type="SUPFAM" id="SSF89550">
    <property type="entry name" value="PHP domain-like"/>
    <property type="match status" value="1"/>
</dbReference>
<evidence type="ECO:0000256" key="1">
    <source>
        <dbReference type="ARBA" id="ARBA00005750"/>
    </source>
</evidence>
<dbReference type="EMBL" id="FPCH01000002">
    <property type="protein sequence ID" value="SFV32752.1"/>
    <property type="molecule type" value="Genomic_DNA"/>
</dbReference>
<keyword evidence="3" id="KW-0378">Hydrolase</keyword>
<comment type="catalytic activity">
    <reaction evidence="4">
        <text>O-phospho-L-tyrosyl-[protein] + H2O = L-tyrosyl-[protein] + phosphate</text>
        <dbReference type="Rhea" id="RHEA:10684"/>
        <dbReference type="Rhea" id="RHEA-COMP:10136"/>
        <dbReference type="Rhea" id="RHEA-COMP:20101"/>
        <dbReference type="ChEBI" id="CHEBI:15377"/>
        <dbReference type="ChEBI" id="CHEBI:43474"/>
        <dbReference type="ChEBI" id="CHEBI:46858"/>
        <dbReference type="ChEBI" id="CHEBI:61978"/>
        <dbReference type="EC" id="3.1.3.48"/>
    </reaction>
</comment>
<accession>A0A1I7NDL8</accession>
<dbReference type="EC" id="3.1.3.48" evidence="2"/>
<dbReference type="PANTHER" id="PTHR39181:SF1">
    <property type="entry name" value="TYROSINE-PROTEIN PHOSPHATASE YWQE"/>
    <property type="match status" value="1"/>
</dbReference>
<dbReference type="Gene3D" id="3.20.20.140">
    <property type="entry name" value="Metal-dependent hydrolases"/>
    <property type="match status" value="1"/>
</dbReference>
<evidence type="ECO:0000256" key="4">
    <source>
        <dbReference type="ARBA" id="ARBA00051722"/>
    </source>
</evidence>
<name>A0A1I7NDL8_9HYPH</name>
<dbReference type="GO" id="GO:0004725">
    <property type="term" value="F:protein tyrosine phosphatase activity"/>
    <property type="evidence" value="ECO:0007669"/>
    <property type="project" value="UniProtKB-EC"/>
</dbReference>